<dbReference type="KEGG" id="scm:SCHCO_01207476"/>
<dbReference type="OrthoDB" id="10314295at2759"/>
<feature type="compositionally biased region" description="Polar residues" evidence="1">
    <location>
        <begin position="241"/>
        <end position="278"/>
    </location>
</feature>
<dbReference type="InParanoid" id="D8QMF0"/>
<keyword evidence="3" id="KW-1185">Reference proteome</keyword>
<dbReference type="OMA" id="YQPNSHQ"/>
<sequence>MVGILSSVVKSVKGERSARKRAEEREARPPVQHRKSWMQSLNNLSQVFHADDQLHPPPTDGTSSSPKRGRFPSFASFSSKGESVRSRGDTSSSPAKDKSLAARVRPISVSLGFSGHKRGSSSATAGSGHESYTPSPLHEGAPHVPQAQAPMLPSPIQASPMVTPSASTGTAHEEKPVRPSTAPAGVRNESQMETSALAARMNKLRGMEEDTAARVSNASAATSQSTTTPSHLSRPTPLDRTPSSDSASVYTQSTAQDDYTPSASTPGSPATVTPTTSVGPAPALPPKTPAKAASLRGFGSAARGYLSPNAKRSIEATANGSQVPANNSQPPASSQQSPTRDFLSMSTQDFLSAPPSAGKTRAATLNGDHGKDFIAVDIPMESPFAGWKF</sequence>
<evidence type="ECO:0000313" key="3">
    <source>
        <dbReference type="Proteomes" id="UP000007431"/>
    </source>
</evidence>
<accession>D8QMF0</accession>
<dbReference type="RefSeq" id="XP_003025875.1">
    <property type="nucleotide sequence ID" value="XM_003025829.1"/>
</dbReference>
<gene>
    <name evidence="2" type="ORF">SCHCODRAFT_115023</name>
</gene>
<feature type="compositionally biased region" description="Low complexity" evidence="1">
    <location>
        <begin position="216"/>
        <end position="228"/>
    </location>
</feature>
<feature type="region of interest" description="Disordered" evidence="1">
    <location>
        <begin position="310"/>
        <end position="364"/>
    </location>
</feature>
<protein>
    <submittedName>
        <fullName evidence="2">Uncharacterized protein</fullName>
    </submittedName>
</protein>
<proteinExistence type="predicted"/>
<evidence type="ECO:0000256" key="1">
    <source>
        <dbReference type="SAM" id="MobiDB-lite"/>
    </source>
</evidence>
<feature type="region of interest" description="Disordered" evidence="1">
    <location>
        <begin position="1"/>
        <end position="295"/>
    </location>
</feature>
<feature type="compositionally biased region" description="Polar residues" evidence="1">
    <location>
        <begin position="37"/>
        <end position="46"/>
    </location>
</feature>
<dbReference type="HOGENOM" id="CLU_710100_0_0_1"/>
<evidence type="ECO:0000313" key="2">
    <source>
        <dbReference type="EMBL" id="EFI90972.1"/>
    </source>
</evidence>
<feature type="compositionally biased region" description="Basic and acidic residues" evidence="1">
    <location>
        <begin position="12"/>
        <end position="28"/>
    </location>
</feature>
<feature type="compositionally biased region" description="Low complexity" evidence="1">
    <location>
        <begin position="324"/>
        <end position="338"/>
    </location>
</feature>
<reference evidence="2 3" key="1">
    <citation type="journal article" date="2010" name="Nat. Biotechnol.">
        <title>Genome sequence of the model mushroom Schizophyllum commune.</title>
        <authorList>
            <person name="Ohm R.A."/>
            <person name="de Jong J.F."/>
            <person name="Lugones L.G."/>
            <person name="Aerts A."/>
            <person name="Kothe E."/>
            <person name="Stajich J.E."/>
            <person name="de Vries R.P."/>
            <person name="Record E."/>
            <person name="Levasseur A."/>
            <person name="Baker S.E."/>
            <person name="Bartholomew K.A."/>
            <person name="Coutinho P.M."/>
            <person name="Erdmann S."/>
            <person name="Fowler T.J."/>
            <person name="Gathman A.C."/>
            <person name="Lombard V."/>
            <person name="Henrissat B."/>
            <person name="Knabe N."/>
            <person name="Kuees U."/>
            <person name="Lilly W.W."/>
            <person name="Lindquist E."/>
            <person name="Lucas S."/>
            <person name="Magnuson J.K."/>
            <person name="Piumi F."/>
            <person name="Raudaskoski M."/>
            <person name="Salamov A."/>
            <person name="Schmutz J."/>
            <person name="Schwarze F.W.M.R."/>
            <person name="vanKuyk P.A."/>
            <person name="Horton J.S."/>
            <person name="Grigoriev I.V."/>
            <person name="Woesten H.A.B."/>
        </authorList>
    </citation>
    <scope>NUCLEOTIDE SEQUENCE [LARGE SCALE GENOMIC DNA]</scope>
    <source>
        <strain evidence="3">H4-8 / FGSC 9210</strain>
    </source>
</reference>
<dbReference type="VEuPathDB" id="FungiDB:SCHCODRAFT_01207476"/>
<feature type="non-terminal residue" evidence="2">
    <location>
        <position position="389"/>
    </location>
</feature>
<dbReference type="AlphaFoldDB" id="D8QMF0"/>
<feature type="compositionally biased region" description="Polar residues" evidence="1">
    <location>
        <begin position="120"/>
        <end position="134"/>
    </location>
</feature>
<dbReference type="EMBL" id="GL377325">
    <property type="protein sequence ID" value="EFI90972.1"/>
    <property type="molecule type" value="Genomic_DNA"/>
</dbReference>
<dbReference type="GeneID" id="9588196"/>
<name>D8QMF0_SCHCM</name>
<feature type="compositionally biased region" description="Polar residues" evidence="1">
    <location>
        <begin position="156"/>
        <end position="170"/>
    </location>
</feature>
<organism evidence="3">
    <name type="scientific">Schizophyllum commune (strain H4-8 / FGSC 9210)</name>
    <name type="common">Split gill fungus</name>
    <dbReference type="NCBI Taxonomy" id="578458"/>
    <lineage>
        <taxon>Eukaryota</taxon>
        <taxon>Fungi</taxon>
        <taxon>Dikarya</taxon>
        <taxon>Basidiomycota</taxon>
        <taxon>Agaricomycotina</taxon>
        <taxon>Agaricomycetes</taxon>
        <taxon>Agaricomycetidae</taxon>
        <taxon>Agaricales</taxon>
        <taxon>Schizophyllaceae</taxon>
        <taxon>Schizophyllum</taxon>
    </lineage>
</organism>
<dbReference type="Proteomes" id="UP000007431">
    <property type="component" value="Unassembled WGS sequence"/>
</dbReference>